<evidence type="ECO:0000313" key="1">
    <source>
        <dbReference type="EMBL" id="PWJ14606.1"/>
    </source>
</evidence>
<name>A0A315Y363_RUMFL</name>
<protein>
    <recommendedName>
        <fullName evidence="3">Phage tail tube protein</fullName>
    </recommendedName>
</protein>
<dbReference type="AlphaFoldDB" id="A0A315Y363"/>
<dbReference type="RefSeq" id="WP_109725482.1">
    <property type="nucleotide sequence ID" value="NZ_QGDI01000002.1"/>
</dbReference>
<comment type="caution">
    <text evidence="1">The sequence shown here is derived from an EMBL/GenBank/DDBJ whole genome shotgun (WGS) entry which is preliminary data.</text>
</comment>
<dbReference type="Proteomes" id="UP000245720">
    <property type="component" value="Unassembled WGS sequence"/>
</dbReference>
<sequence length="164" mass="18441">MSDVKIVQRHKIVAFYGVTETSGSTTTTTFYRMKKFTQLAKSQNPIEYGRQYVDEPFGVTDVMGYNPSIAYAFDKHRNLPVQEDIIKITNDELLGDDAVRPIIIVDTETNDAWKRDFAVIPNSEGDNINVYTYSGNFRCKGELIKGTAATADDFQTVTFTEASN</sequence>
<evidence type="ECO:0008006" key="3">
    <source>
        <dbReference type="Google" id="ProtNLM"/>
    </source>
</evidence>
<reference evidence="1 2" key="1">
    <citation type="submission" date="2018-05" db="EMBL/GenBank/DDBJ databases">
        <title>The Hungate 1000. A catalogue of reference genomes from the rumen microbiome.</title>
        <authorList>
            <person name="Kelly W."/>
        </authorList>
    </citation>
    <scope>NUCLEOTIDE SEQUENCE [LARGE SCALE GENOMIC DNA]</scope>
    <source>
        <strain evidence="1 2">SAb67</strain>
    </source>
</reference>
<dbReference type="EMBL" id="QGDI01000002">
    <property type="protein sequence ID" value="PWJ14606.1"/>
    <property type="molecule type" value="Genomic_DNA"/>
</dbReference>
<organism evidence="1 2">
    <name type="scientific">Ruminococcus flavefaciens</name>
    <dbReference type="NCBI Taxonomy" id="1265"/>
    <lineage>
        <taxon>Bacteria</taxon>
        <taxon>Bacillati</taxon>
        <taxon>Bacillota</taxon>
        <taxon>Clostridia</taxon>
        <taxon>Eubacteriales</taxon>
        <taxon>Oscillospiraceae</taxon>
        <taxon>Ruminococcus</taxon>
    </lineage>
</organism>
<accession>A0A315Y363</accession>
<proteinExistence type="predicted"/>
<dbReference type="OrthoDB" id="2066423at2"/>
<evidence type="ECO:0000313" key="2">
    <source>
        <dbReference type="Proteomes" id="UP000245720"/>
    </source>
</evidence>
<gene>
    <name evidence="1" type="ORF">IE37_00591</name>
</gene>